<dbReference type="CDD" id="cd03219">
    <property type="entry name" value="ABC_Mj1267_LivG_branched"/>
    <property type="match status" value="1"/>
</dbReference>
<dbReference type="InterPro" id="IPR003439">
    <property type="entry name" value="ABC_transporter-like_ATP-bd"/>
</dbReference>
<dbReference type="EMBL" id="SOCP01000002">
    <property type="protein sequence ID" value="TDV56430.1"/>
    <property type="molecule type" value="Genomic_DNA"/>
</dbReference>
<dbReference type="SUPFAM" id="SSF52540">
    <property type="entry name" value="P-loop containing nucleoside triphosphate hydrolases"/>
    <property type="match status" value="1"/>
</dbReference>
<dbReference type="AlphaFoldDB" id="A0A4R7W1I9"/>
<sequence>MAEPLLKVSGICKRFQGVEALGDIDIELAEGTIHGVVGPNGAGKTTLLNVISGYVAPNSGSVTLGDREITKLTPQQRVPLGVVRTFQNIRLFGGLSVVDNLLIGQHSRAHTGFFSLWPLRTGSEKRLRAEAREALELFDLLPYRKRRAAELPYGLQKQLEMARALAARPRVLLLDEPAAGMTTDGRAALVPRIRELRDRGMSVIVVEHDMDVIAKVCDHVTVLNFGRKLIDGAPAEVLASDEVRTAYLGT</sequence>
<dbReference type="GO" id="GO:0016887">
    <property type="term" value="F:ATP hydrolysis activity"/>
    <property type="evidence" value="ECO:0007669"/>
    <property type="project" value="InterPro"/>
</dbReference>
<evidence type="ECO:0000256" key="1">
    <source>
        <dbReference type="ARBA" id="ARBA00022448"/>
    </source>
</evidence>
<dbReference type="InterPro" id="IPR051120">
    <property type="entry name" value="ABC_AA/LPS_Transport"/>
</dbReference>
<dbReference type="PANTHER" id="PTHR45772:SF1">
    <property type="entry name" value="ABC TRANSPORTER ATP-BINDING PROTEIN"/>
    <property type="match status" value="1"/>
</dbReference>
<dbReference type="Proteomes" id="UP000294927">
    <property type="component" value="Unassembled WGS sequence"/>
</dbReference>
<dbReference type="InterPro" id="IPR027417">
    <property type="entry name" value="P-loop_NTPase"/>
</dbReference>
<dbReference type="Gene3D" id="3.40.50.300">
    <property type="entry name" value="P-loop containing nucleotide triphosphate hydrolases"/>
    <property type="match status" value="1"/>
</dbReference>
<dbReference type="SMART" id="SM00382">
    <property type="entry name" value="AAA"/>
    <property type="match status" value="1"/>
</dbReference>
<evidence type="ECO:0000259" key="4">
    <source>
        <dbReference type="PROSITE" id="PS50893"/>
    </source>
</evidence>
<reference evidence="5 6" key="1">
    <citation type="submission" date="2019-03" db="EMBL/GenBank/DDBJ databases">
        <title>Genomic Encyclopedia of Archaeal and Bacterial Type Strains, Phase II (KMG-II): from individual species to whole genera.</title>
        <authorList>
            <person name="Goeker M."/>
        </authorList>
    </citation>
    <scope>NUCLEOTIDE SEQUENCE [LARGE SCALE GENOMIC DNA]</scope>
    <source>
        <strain evidence="5 6">DSM 45499</strain>
    </source>
</reference>
<dbReference type="GO" id="GO:0005886">
    <property type="term" value="C:plasma membrane"/>
    <property type="evidence" value="ECO:0007669"/>
    <property type="project" value="TreeGrafter"/>
</dbReference>
<dbReference type="Pfam" id="PF00005">
    <property type="entry name" value="ABC_tran"/>
    <property type="match status" value="1"/>
</dbReference>
<keyword evidence="2" id="KW-0547">Nucleotide-binding</keyword>
<gene>
    <name evidence="5" type="ORF">CLV71_102497</name>
</gene>
<name>A0A4R7W1I9_9PSEU</name>
<dbReference type="PROSITE" id="PS50893">
    <property type="entry name" value="ABC_TRANSPORTER_2"/>
    <property type="match status" value="1"/>
</dbReference>
<evidence type="ECO:0000313" key="6">
    <source>
        <dbReference type="Proteomes" id="UP000294927"/>
    </source>
</evidence>
<proteinExistence type="predicted"/>
<dbReference type="GO" id="GO:0005524">
    <property type="term" value="F:ATP binding"/>
    <property type="evidence" value="ECO:0007669"/>
    <property type="project" value="UniProtKB-KW"/>
</dbReference>
<keyword evidence="6" id="KW-1185">Reference proteome</keyword>
<evidence type="ECO:0000256" key="3">
    <source>
        <dbReference type="ARBA" id="ARBA00022840"/>
    </source>
</evidence>
<protein>
    <submittedName>
        <fullName evidence="5">Amino acid/amide ABC transporter ATP-binding protein 1 (HAAT family)</fullName>
    </submittedName>
</protein>
<accession>A0A4R7W1I9</accession>
<evidence type="ECO:0000256" key="2">
    <source>
        <dbReference type="ARBA" id="ARBA00022741"/>
    </source>
</evidence>
<evidence type="ECO:0000313" key="5">
    <source>
        <dbReference type="EMBL" id="TDV56430.1"/>
    </source>
</evidence>
<keyword evidence="1" id="KW-0813">Transport</keyword>
<feature type="domain" description="ABC transporter" evidence="4">
    <location>
        <begin position="6"/>
        <end position="250"/>
    </location>
</feature>
<keyword evidence="3 5" id="KW-0067">ATP-binding</keyword>
<dbReference type="FunFam" id="3.40.50.300:FF:000421">
    <property type="entry name" value="Branched-chain amino acid ABC transporter ATP-binding protein"/>
    <property type="match status" value="1"/>
</dbReference>
<organism evidence="5 6">
    <name type="scientific">Actinophytocola oryzae</name>
    <dbReference type="NCBI Taxonomy" id="502181"/>
    <lineage>
        <taxon>Bacteria</taxon>
        <taxon>Bacillati</taxon>
        <taxon>Actinomycetota</taxon>
        <taxon>Actinomycetes</taxon>
        <taxon>Pseudonocardiales</taxon>
        <taxon>Pseudonocardiaceae</taxon>
    </lineage>
</organism>
<dbReference type="PANTHER" id="PTHR45772">
    <property type="entry name" value="CONSERVED COMPONENT OF ABC TRANSPORTER FOR NATURAL AMINO ACIDS-RELATED"/>
    <property type="match status" value="1"/>
</dbReference>
<comment type="caution">
    <text evidence="5">The sequence shown here is derived from an EMBL/GenBank/DDBJ whole genome shotgun (WGS) entry which is preliminary data.</text>
</comment>
<dbReference type="InterPro" id="IPR003593">
    <property type="entry name" value="AAA+_ATPase"/>
</dbReference>